<evidence type="ECO:0000313" key="1">
    <source>
        <dbReference type="EMBL" id="TGG39297.1"/>
    </source>
</evidence>
<sequence>MNWTKYLKNAGGINLIKQYLRTGTLFTAINQFVVLGRDRKALELLRLGVEHKLYYRLRKKYYKRATDFKKTIDGVCRKSDSSPVKKIWICWWQGIDNAPSLVRKCYDSFKSHLPNWEIIVITKENYSLYVAFPDYITQKWESGIISNTHMSDLLRTELIIRHGGMWVDSTILCTSNNIPISIINSNLFFYQSLKPGADGHTVLCSTWLIYGKPGSQILLLTRELLYNYWRTKNKIDDYFIFHYFLTMACKFYPDEYAKIPQFDNATPHILLLNLFKKFDKNYWSDLCRTTCFHKLSYKLDSELVKNSQDTYYNFIMSDKNNEIP</sequence>
<dbReference type="RefSeq" id="WP_135469715.1">
    <property type="nucleotide sequence ID" value="NZ_SJSA01000001.1"/>
</dbReference>
<dbReference type="Gene3D" id="3.90.550.20">
    <property type="match status" value="1"/>
</dbReference>
<accession>A0A4Z0V4M5</accession>
<keyword evidence="2" id="KW-1185">Reference proteome</keyword>
<dbReference type="GO" id="GO:0016757">
    <property type="term" value="F:glycosyltransferase activity"/>
    <property type="evidence" value="ECO:0007669"/>
    <property type="project" value="InterPro"/>
</dbReference>
<organism evidence="1 2">
    <name type="scientific">Duncaniella freteri</name>
    <dbReference type="NCBI Taxonomy" id="2530391"/>
    <lineage>
        <taxon>Bacteria</taxon>
        <taxon>Pseudomonadati</taxon>
        <taxon>Bacteroidota</taxon>
        <taxon>Bacteroidia</taxon>
        <taxon>Bacteroidales</taxon>
        <taxon>Muribaculaceae</taxon>
        <taxon>Duncaniella</taxon>
    </lineage>
</organism>
<gene>
    <name evidence="1" type="ORF">EZ315_00670</name>
</gene>
<protein>
    <submittedName>
        <fullName evidence="1">Capsular biosynthesis protein</fullName>
    </submittedName>
</protein>
<dbReference type="Pfam" id="PF05704">
    <property type="entry name" value="Caps_synth"/>
    <property type="match status" value="1"/>
</dbReference>
<name>A0A4Z0V4M5_9BACT</name>
<dbReference type="InterPro" id="IPR029044">
    <property type="entry name" value="Nucleotide-diphossugar_trans"/>
</dbReference>
<dbReference type="EMBL" id="SJSA01000001">
    <property type="protein sequence ID" value="TGG39297.1"/>
    <property type="molecule type" value="Genomic_DNA"/>
</dbReference>
<comment type="caution">
    <text evidence="1">The sequence shown here is derived from an EMBL/GenBank/DDBJ whole genome shotgun (WGS) entry which is preliminary data.</text>
</comment>
<dbReference type="AlphaFoldDB" id="A0A4Z0V4M5"/>
<dbReference type="SUPFAM" id="SSF53448">
    <property type="entry name" value="Nucleotide-diphospho-sugar transferases"/>
    <property type="match status" value="1"/>
</dbReference>
<dbReference type="InterPro" id="IPR008441">
    <property type="entry name" value="AfumC-like_glycosyl_Trfase"/>
</dbReference>
<dbReference type="Proteomes" id="UP000297635">
    <property type="component" value="Unassembled WGS sequence"/>
</dbReference>
<proteinExistence type="predicted"/>
<evidence type="ECO:0000313" key="2">
    <source>
        <dbReference type="Proteomes" id="UP000297635"/>
    </source>
</evidence>
<reference evidence="1 2" key="1">
    <citation type="submission" date="2019-02" db="EMBL/GenBank/DDBJ databases">
        <title>Isolation and identification of novel species under the genus Muribaculum.</title>
        <authorList>
            <person name="Miyake S."/>
            <person name="Ding Y."/>
            <person name="Low A."/>
            <person name="Soh M."/>
            <person name="Seedorf H."/>
        </authorList>
    </citation>
    <scope>NUCLEOTIDE SEQUENCE [LARGE SCALE GENOMIC DNA]</scope>
    <source>
        <strain evidence="1 2">TLL-A3</strain>
    </source>
</reference>
<dbReference type="GeneID" id="82148282"/>